<name>A0ABU1TLB5_9FLAO</name>
<gene>
    <name evidence="1" type="ORF">J2X31_000758</name>
</gene>
<organism evidence="1 2">
    <name type="scientific">Flavobacterium arsenatis</name>
    <dbReference type="NCBI Taxonomy" id="1484332"/>
    <lineage>
        <taxon>Bacteria</taxon>
        <taxon>Pseudomonadati</taxon>
        <taxon>Bacteroidota</taxon>
        <taxon>Flavobacteriia</taxon>
        <taxon>Flavobacteriales</taxon>
        <taxon>Flavobacteriaceae</taxon>
        <taxon>Flavobacterium</taxon>
    </lineage>
</organism>
<dbReference type="NCBIfam" id="NF033708">
    <property type="entry name" value="T9SS_Cterm_ChiA"/>
    <property type="match status" value="1"/>
</dbReference>
<sequence length="1058" mass="115493">MTKKLYISERKNTNFTLLFLFLCVFGTINSSWGQVITLFSENMGTAVASNPTPAQHDSSNRFQNSANYEFSGDSDVRNTDASSGYTDSSGSNNIMFNGLEENFIIDGFELSEYKNIMLSFGLRVGAAAATSVHFKAYYSTTGAGGTWIEIPIDISGPYSWRIVSTTTASYVPNDAKALKFERTSVGTGGWVFRLDDILLTGELDCDLPSAPAGTVATVGNAPFCGNSISFDYTGAGAPAGIVYYWQTTSTGESTSFPLTSNPTFTINGTGTRTAYLRARRTDGGCWSSGNKSASGTVYTIPVITAQPINRFIAPNANTTFSATTSGTVTSRQWQVSTDNGATWENITNSAPYSGATLATLNITNATTALHLNQYRMVATNNGCSTESDAALLSITGIPSITVQPAIDYTSCNSATIALTALNALGTTADLNYTWFAYHTITNDWTVITNNVVYDGATTSTLIINSLVDLNNTQFYVRVNYKNQTCYSSSRAVQVTVTASTARWDGISWTATPDQDTVVILDEDYDTATANLTACSIDLNGKTITINKDQFVQVQGNITGTGTIDIKDSGSLVQVEDGVTNGTQWILKMERFTQKVFRYDFTYWGSPLTEDSDFTLKKLSTMTLFDKYYQWNANTGAWTTLAYGNYNMVPGRGYIVRSPQNYPIEGASGAVAQTFTANFIGRSNNGIVSHNVIGDSQTSKWNLLSNPYPSALDIEAFLEDNKTLLDGTIYLWTHNTRIIPANGNNDVYSYNPSDYASYNFSGPVATRGQSALSEENPAEDTDINSNLPTQYLAAGQAFFVKGLSSGTVTFSNLYRGGSNDNFFRPTPTTPIDNWEMTGKHRVWLNLTGTDAFNQILVGYIQNATNEMDWGYDGVQFGGNKVTLYSILDNNNLAIQGRALPFNNQDQIPLGYKTTLTGTLKMSIDHYDGLFEGQEIYLEDKLLNIVHNLKQADYSFASVPGTFNERFVLRFLPSEELGTPDQELGNGLLVYKAKGAIRIKSDLQDLEQVTVYDLLGRAVFENKAVGSNELAIENVVMNEQPLIVKVKLVDGTVVSKKIVY</sequence>
<accession>A0ABU1TLB5</accession>
<evidence type="ECO:0008006" key="3">
    <source>
        <dbReference type="Google" id="ProtNLM"/>
    </source>
</evidence>
<protein>
    <recommendedName>
        <fullName evidence="3">T9SS sorting signal type C domain-containing protein</fullName>
    </recommendedName>
</protein>
<comment type="caution">
    <text evidence="1">The sequence shown here is derived from an EMBL/GenBank/DDBJ whole genome shotgun (WGS) entry which is preliminary data.</text>
</comment>
<proteinExistence type="predicted"/>
<reference evidence="1 2" key="1">
    <citation type="submission" date="2023-07" db="EMBL/GenBank/DDBJ databases">
        <title>Sorghum-associated microbial communities from plants grown in Nebraska, USA.</title>
        <authorList>
            <person name="Schachtman D."/>
        </authorList>
    </citation>
    <scope>NUCLEOTIDE SEQUENCE [LARGE SCALE GENOMIC DNA]</scope>
    <source>
        <strain evidence="1 2">3773</strain>
    </source>
</reference>
<dbReference type="EMBL" id="JAVDVI010000002">
    <property type="protein sequence ID" value="MDR6966760.1"/>
    <property type="molecule type" value="Genomic_DNA"/>
</dbReference>
<evidence type="ECO:0000313" key="2">
    <source>
        <dbReference type="Proteomes" id="UP001255185"/>
    </source>
</evidence>
<dbReference type="Proteomes" id="UP001255185">
    <property type="component" value="Unassembled WGS sequence"/>
</dbReference>
<evidence type="ECO:0000313" key="1">
    <source>
        <dbReference type="EMBL" id="MDR6966760.1"/>
    </source>
</evidence>
<dbReference type="RefSeq" id="WP_310024520.1">
    <property type="nucleotide sequence ID" value="NZ_JAVDVI010000002.1"/>
</dbReference>
<keyword evidence="2" id="KW-1185">Reference proteome</keyword>